<dbReference type="Gene3D" id="3.40.630.30">
    <property type="match status" value="1"/>
</dbReference>
<organism evidence="1 2">
    <name type="scientific">Burkholderia vietnamiensis</name>
    <dbReference type="NCBI Taxonomy" id="60552"/>
    <lineage>
        <taxon>Bacteria</taxon>
        <taxon>Pseudomonadati</taxon>
        <taxon>Pseudomonadota</taxon>
        <taxon>Betaproteobacteria</taxon>
        <taxon>Burkholderiales</taxon>
        <taxon>Burkholderiaceae</taxon>
        <taxon>Burkholderia</taxon>
        <taxon>Burkholderia cepacia complex</taxon>
    </lineage>
</organism>
<protein>
    <submittedName>
        <fullName evidence="1">Uncharacterized protein</fullName>
    </submittedName>
</protein>
<dbReference type="AlphaFoldDB" id="A0AA45BCZ8"/>
<sequence length="153" mass="16959">MQLRSQFQRSDPKLHSAISKVIGENAIRDILMVKAWRGVPRKANLVMELMIADVYQDELHLGDVAFCDPERAIAPADRVYTLQSHKGLGLLGTVIDNMDAYARARGYNHLTLTAAYADLVPLFQKHGFEVEDSVAARIGLQAGKSIPMERAVV</sequence>
<comment type="caution">
    <text evidence="1">The sequence shown here is derived from an EMBL/GenBank/DDBJ whole genome shotgun (WGS) entry which is preliminary data.</text>
</comment>
<dbReference type="EMBL" id="PVHK01000166">
    <property type="protein sequence ID" value="PRH40166.1"/>
    <property type="molecule type" value="Genomic_DNA"/>
</dbReference>
<accession>A0AA45BCZ8</accession>
<evidence type="ECO:0000313" key="1">
    <source>
        <dbReference type="EMBL" id="PRH40166.1"/>
    </source>
</evidence>
<proteinExistence type="predicted"/>
<gene>
    <name evidence="1" type="ORF">C6T65_22490</name>
</gene>
<dbReference type="SUPFAM" id="SSF55729">
    <property type="entry name" value="Acyl-CoA N-acyltransferases (Nat)"/>
    <property type="match status" value="1"/>
</dbReference>
<reference evidence="1 2" key="1">
    <citation type="submission" date="2018-03" db="EMBL/GenBank/DDBJ databases">
        <authorList>
            <person name="Nguyen K."/>
            <person name="Fouts D."/>
            <person name="Sutton G."/>
        </authorList>
    </citation>
    <scope>NUCLEOTIDE SEQUENCE [LARGE SCALE GENOMIC DNA]</scope>
    <source>
        <strain evidence="1 2">AU3578</strain>
    </source>
</reference>
<name>A0AA45BCZ8_BURVI</name>
<dbReference type="Proteomes" id="UP000237632">
    <property type="component" value="Unassembled WGS sequence"/>
</dbReference>
<evidence type="ECO:0000313" key="2">
    <source>
        <dbReference type="Proteomes" id="UP000237632"/>
    </source>
</evidence>
<dbReference type="InterPro" id="IPR016181">
    <property type="entry name" value="Acyl_CoA_acyltransferase"/>
</dbReference>